<gene>
    <name evidence="3" type="ORF">S06H3_08908</name>
</gene>
<keyword evidence="2" id="KW-0472">Membrane</keyword>
<keyword evidence="2" id="KW-1133">Transmembrane helix</keyword>
<comment type="caution">
    <text evidence="3">The sequence shown here is derived from an EMBL/GenBank/DDBJ whole genome shotgun (WGS) entry which is preliminary data.</text>
</comment>
<dbReference type="AlphaFoldDB" id="X1MC52"/>
<dbReference type="CDD" id="cd00063">
    <property type="entry name" value="FN3"/>
    <property type="match status" value="1"/>
</dbReference>
<evidence type="ECO:0000256" key="2">
    <source>
        <dbReference type="SAM" id="Phobius"/>
    </source>
</evidence>
<sequence length="276" mass="30317">MTLTDSLTQPPTLTSPLNKASGVGVITSDTIRDIRLDWKALSGATSYEWQLDYDTNFSNVSFEDDAEASSARLPALEPATTYYWRVRATEPVLSPWSAKRSFTTTLGAEAIVPKLTSPEAGVTGMPLKPIFQWSLIAGAHCYELLVSTDISFTNPVIIKIGDYALPSTAWQCDISLDYDTTYYWKVRATSSDTCSDWSAASAFTTESQPEPDPNPNPEPSSPLPSPPSSPPPIQQTIPEAQQTTPDWIIYLMGFMGFTVTVLLVIILVLVMRIRQP</sequence>
<dbReference type="SUPFAM" id="SSF49265">
    <property type="entry name" value="Fibronectin type III"/>
    <property type="match status" value="2"/>
</dbReference>
<keyword evidence="2" id="KW-0812">Transmembrane</keyword>
<protein>
    <recommendedName>
        <fullName evidence="4">Fibronectin type-III domain-containing protein</fullName>
    </recommendedName>
</protein>
<feature type="compositionally biased region" description="Pro residues" evidence="1">
    <location>
        <begin position="210"/>
        <end position="233"/>
    </location>
</feature>
<feature type="region of interest" description="Disordered" evidence="1">
    <location>
        <begin position="202"/>
        <end position="237"/>
    </location>
</feature>
<evidence type="ECO:0000256" key="1">
    <source>
        <dbReference type="SAM" id="MobiDB-lite"/>
    </source>
</evidence>
<evidence type="ECO:0008006" key="4">
    <source>
        <dbReference type="Google" id="ProtNLM"/>
    </source>
</evidence>
<dbReference type="InterPro" id="IPR003961">
    <property type="entry name" value="FN3_dom"/>
</dbReference>
<proteinExistence type="predicted"/>
<dbReference type="Gene3D" id="2.60.40.10">
    <property type="entry name" value="Immunoglobulins"/>
    <property type="match status" value="2"/>
</dbReference>
<evidence type="ECO:0000313" key="3">
    <source>
        <dbReference type="EMBL" id="GAI12255.1"/>
    </source>
</evidence>
<accession>X1MC52</accession>
<dbReference type="InterPro" id="IPR013783">
    <property type="entry name" value="Ig-like_fold"/>
</dbReference>
<dbReference type="InterPro" id="IPR036116">
    <property type="entry name" value="FN3_sf"/>
</dbReference>
<dbReference type="EMBL" id="BARV01003828">
    <property type="protein sequence ID" value="GAI12255.1"/>
    <property type="molecule type" value="Genomic_DNA"/>
</dbReference>
<feature type="transmembrane region" description="Helical" evidence="2">
    <location>
        <begin position="247"/>
        <end position="270"/>
    </location>
</feature>
<name>X1MC52_9ZZZZ</name>
<organism evidence="3">
    <name type="scientific">marine sediment metagenome</name>
    <dbReference type="NCBI Taxonomy" id="412755"/>
    <lineage>
        <taxon>unclassified sequences</taxon>
        <taxon>metagenomes</taxon>
        <taxon>ecological metagenomes</taxon>
    </lineage>
</organism>
<reference evidence="3" key="1">
    <citation type="journal article" date="2014" name="Front. Microbiol.">
        <title>High frequency of phylogenetically diverse reductive dehalogenase-homologous genes in deep subseafloor sedimentary metagenomes.</title>
        <authorList>
            <person name="Kawai M."/>
            <person name="Futagami T."/>
            <person name="Toyoda A."/>
            <person name="Takaki Y."/>
            <person name="Nishi S."/>
            <person name="Hori S."/>
            <person name="Arai W."/>
            <person name="Tsubouchi T."/>
            <person name="Morono Y."/>
            <person name="Uchiyama I."/>
            <person name="Ito T."/>
            <person name="Fujiyama A."/>
            <person name="Inagaki F."/>
            <person name="Takami H."/>
        </authorList>
    </citation>
    <scope>NUCLEOTIDE SEQUENCE</scope>
    <source>
        <strain evidence="3">Expedition CK06-06</strain>
    </source>
</reference>